<dbReference type="EC" id="2.7.4.3" evidence="2"/>
<keyword evidence="9" id="KW-0539">Nucleus</keyword>
<gene>
    <name evidence="12" type="ORF">AXF42_Ash000018</name>
</gene>
<comment type="similarity">
    <text evidence="1 11">Belongs to the adenylate kinase family.</text>
</comment>
<evidence type="ECO:0000256" key="1">
    <source>
        <dbReference type="ARBA" id="ARBA00007220"/>
    </source>
</evidence>
<dbReference type="NCBIfam" id="TIGR01359">
    <property type="entry name" value="UMP_CMP_kin_fam"/>
    <property type="match status" value="1"/>
</dbReference>
<dbReference type="GO" id="GO:0033862">
    <property type="term" value="F:UMP kinase activity"/>
    <property type="evidence" value="ECO:0007669"/>
    <property type="project" value="RHEA"/>
</dbReference>
<evidence type="ECO:0000256" key="5">
    <source>
        <dbReference type="ARBA" id="ARBA00022741"/>
    </source>
</evidence>
<protein>
    <recommendedName>
        <fullName evidence="2">adenylate kinase</fullName>
        <ecNumber evidence="2">2.7.4.3</ecNumber>
    </recommendedName>
</protein>
<evidence type="ECO:0000313" key="13">
    <source>
        <dbReference type="Proteomes" id="UP000236161"/>
    </source>
</evidence>
<dbReference type="Pfam" id="PF00406">
    <property type="entry name" value="ADK"/>
    <property type="match status" value="1"/>
</dbReference>
<evidence type="ECO:0000256" key="8">
    <source>
        <dbReference type="ARBA" id="ARBA00022975"/>
    </source>
</evidence>
<dbReference type="InterPro" id="IPR006266">
    <property type="entry name" value="UMP_CMP_kinase"/>
</dbReference>
<dbReference type="InterPro" id="IPR000850">
    <property type="entry name" value="Adenylat/UMP-CMP_kin"/>
</dbReference>
<dbReference type="Proteomes" id="UP000236161">
    <property type="component" value="Unassembled WGS sequence"/>
</dbReference>
<comment type="catalytic activity">
    <reaction evidence="10">
        <text>UMP + ATP = UDP + ADP</text>
        <dbReference type="Rhea" id="RHEA:24400"/>
        <dbReference type="ChEBI" id="CHEBI:30616"/>
        <dbReference type="ChEBI" id="CHEBI:57865"/>
        <dbReference type="ChEBI" id="CHEBI:58223"/>
        <dbReference type="ChEBI" id="CHEBI:456216"/>
        <dbReference type="EC" id="2.7.4.14"/>
    </reaction>
</comment>
<dbReference type="PANTHER" id="PTHR23359">
    <property type="entry name" value="NUCLEOTIDE KINASE"/>
    <property type="match status" value="1"/>
</dbReference>
<organism evidence="12 13">
    <name type="scientific">Apostasia shenzhenica</name>
    <dbReference type="NCBI Taxonomy" id="1088818"/>
    <lineage>
        <taxon>Eukaryota</taxon>
        <taxon>Viridiplantae</taxon>
        <taxon>Streptophyta</taxon>
        <taxon>Embryophyta</taxon>
        <taxon>Tracheophyta</taxon>
        <taxon>Spermatophyta</taxon>
        <taxon>Magnoliopsida</taxon>
        <taxon>Liliopsida</taxon>
        <taxon>Asparagales</taxon>
        <taxon>Orchidaceae</taxon>
        <taxon>Apostasioideae</taxon>
        <taxon>Apostasia</taxon>
    </lineage>
</organism>
<dbReference type="CDD" id="cd01428">
    <property type="entry name" value="ADK"/>
    <property type="match status" value="1"/>
</dbReference>
<evidence type="ECO:0000256" key="9">
    <source>
        <dbReference type="ARBA" id="ARBA00023242"/>
    </source>
</evidence>
<dbReference type="AlphaFoldDB" id="A0A2I0AF93"/>
<dbReference type="GO" id="GO:0006221">
    <property type="term" value="P:pyrimidine nucleotide biosynthetic process"/>
    <property type="evidence" value="ECO:0007669"/>
    <property type="project" value="UniProtKB-KW"/>
</dbReference>
<keyword evidence="8" id="KW-0665">Pyrimidine biosynthesis</keyword>
<proteinExistence type="inferred from homology"/>
<dbReference type="OrthoDB" id="442176at2759"/>
<dbReference type="GO" id="GO:0005524">
    <property type="term" value="F:ATP binding"/>
    <property type="evidence" value="ECO:0007669"/>
    <property type="project" value="UniProtKB-KW"/>
</dbReference>
<accession>A0A2I0AF93</accession>
<evidence type="ECO:0000256" key="6">
    <source>
        <dbReference type="ARBA" id="ARBA00022777"/>
    </source>
</evidence>
<evidence type="ECO:0000313" key="12">
    <source>
        <dbReference type="EMBL" id="PKA54185.1"/>
    </source>
</evidence>
<evidence type="ECO:0000256" key="2">
    <source>
        <dbReference type="ARBA" id="ARBA00012955"/>
    </source>
</evidence>
<dbReference type="Gene3D" id="3.40.50.300">
    <property type="entry name" value="P-loop containing nucleotide triphosphate hydrolases"/>
    <property type="match status" value="1"/>
</dbReference>
<keyword evidence="13" id="KW-1185">Reference proteome</keyword>
<evidence type="ECO:0000256" key="3">
    <source>
        <dbReference type="ARBA" id="ARBA00022490"/>
    </source>
</evidence>
<dbReference type="PRINTS" id="PR00094">
    <property type="entry name" value="ADENYLTKNASE"/>
</dbReference>
<evidence type="ECO:0000256" key="11">
    <source>
        <dbReference type="RuleBase" id="RU003330"/>
    </source>
</evidence>
<keyword evidence="3" id="KW-0963">Cytoplasm</keyword>
<evidence type="ECO:0000256" key="10">
    <source>
        <dbReference type="ARBA" id="ARBA00048116"/>
    </source>
</evidence>
<keyword evidence="7" id="KW-0067">ATP-binding</keyword>
<dbReference type="GO" id="GO:0006207">
    <property type="term" value="P:'de novo' pyrimidine nucleobase biosynthetic process"/>
    <property type="evidence" value="ECO:0007669"/>
    <property type="project" value="InterPro"/>
</dbReference>
<dbReference type="InterPro" id="IPR027417">
    <property type="entry name" value="P-loop_NTPase"/>
</dbReference>
<dbReference type="InterPro" id="IPR033690">
    <property type="entry name" value="Adenylat_kinase_CS"/>
</dbReference>
<dbReference type="SUPFAM" id="SSF52540">
    <property type="entry name" value="P-loop containing nucleoside triphosphate hydrolases"/>
    <property type="match status" value="1"/>
</dbReference>
<dbReference type="EMBL" id="KZ451982">
    <property type="protein sequence ID" value="PKA54185.1"/>
    <property type="molecule type" value="Genomic_DNA"/>
</dbReference>
<keyword evidence="6 11" id="KW-0418">Kinase</keyword>
<dbReference type="STRING" id="1088818.A0A2I0AF93"/>
<evidence type="ECO:0000256" key="7">
    <source>
        <dbReference type="ARBA" id="ARBA00022840"/>
    </source>
</evidence>
<keyword evidence="5" id="KW-0547">Nucleotide-binding</keyword>
<keyword evidence="4 11" id="KW-0808">Transferase</keyword>
<evidence type="ECO:0000256" key="4">
    <source>
        <dbReference type="ARBA" id="ARBA00022679"/>
    </source>
</evidence>
<sequence length="252" mass="28744">MWRRAIMLGSWVRSSFSSKILTSSSNLQHNHLPHQKQYGMKFVDLFMTETEKLAKEGKQPDKIRPFITFVLGGPGSGKGTQCTKIAETFGFLHISAGELLRKEMSSNCEYGAIIRDIIKEGKIVPSEITVNLIHKAIKSTSNQNILIDGFPRSDENRMAFERIVGVEPDLVIFFDCPEDEMVKRVLSRNEGRIDDNTETVKKRLKVFDKLNLPVITYYSWKGKVQKINAVGTAEEIFEKVRQLFASERCRIL</sequence>
<dbReference type="GO" id="GO:0004017">
    <property type="term" value="F:AMP kinase activity"/>
    <property type="evidence" value="ECO:0007669"/>
    <property type="project" value="UniProtKB-EC"/>
</dbReference>
<dbReference type="HAMAP" id="MF_00235">
    <property type="entry name" value="Adenylate_kinase_Adk"/>
    <property type="match status" value="1"/>
</dbReference>
<name>A0A2I0AF93_9ASPA</name>
<reference evidence="12 13" key="1">
    <citation type="journal article" date="2017" name="Nature">
        <title>The Apostasia genome and the evolution of orchids.</title>
        <authorList>
            <person name="Zhang G.Q."/>
            <person name="Liu K.W."/>
            <person name="Li Z."/>
            <person name="Lohaus R."/>
            <person name="Hsiao Y.Y."/>
            <person name="Niu S.C."/>
            <person name="Wang J.Y."/>
            <person name="Lin Y.C."/>
            <person name="Xu Q."/>
            <person name="Chen L.J."/>
            <person name="Yoshida K."/>
            <person name="Fujiwara S."/>
            <person name="Wang Z.W."/>
            <person name="Zhang Y.Q."/>
            <person name="Mitsuda N."/>
            <person name="Wang M."/>
            <person name="Liu G.H."/>
            <person name="Pecoraro L."/>
            <person name="Huang H.X."/>
            <person name="Xiao X.J."/>
            <person name="Lin M."/>
            <person name="Wu X.Y."/>
            <person name="Wu W.L."/>
            <person name="Chen Y.Y."/>
            <person name="Chang S.B."/>
            <person name="Sakamoto S."/>
            <person name="Ohme-Takagi M."/>
            <person name="Yagi M."/>
            <person name="Zeng S.J."/>
            <person name="Shen C.Y."/>
            <person name="Yeh C.M."/>
            <person name="Luo Y.B."/>
            <person name="Tsai W.C."/>
            <person name="Van de Peer Y."/>
            <person name="Liu Z.J."/>
        </authorList>
    </citation>
    <scope>NUCLEOTIDE SEQUENCE [LARGE SCALE GENOMIC DNA]</scope>
    <source>
        <strain evidence="13">cv. Shenzhen</strain>
        <tissue evidence="12">Stem</tissue>
    </source>
</reference>
<dbReference type="PROSITE" id="PS00113">
    <property type="entry name" value="ADENYLATE_KINASE"/>
    <property type="match status" value="1"/>
</dbReference>